<dbReference type="GO" id="GO:0006672">
    <property type="term" value="P:ceramide metabolic process"/>
    <property type="evidence" value="ECO:0007669"/>
    <property type="project" value="TreeGrafter"/>
</dbReference>
<dbReference type="GeneID" id="110254275"/>
<organism evidence="2 3">
    <name type="scientific">Exaiptasia diaphana</name>
    <name type="common">Tropical sea anemone</name>
    <name type="synonym">Aiptasia pulchella</name>
    <dbReference type="NCBI Taxonomy" id="2652724"/>
    <lineage>
        <taxon>Eukaryota</taxon>
        <taxon>Metazoa</taxon>
        <taxon>Cnidaria</taxon>
        <taxon>Anthozoa</taxon>
        <taxon>Hexacorallia</taxon>
        <taxon>Actiniaria</taxon>
        <taxon>Aiptasiidae</taxon>
        <taxon>Exaiptasia</taxon>
    </lineage>
</organism>
<keyword evidence="3" id="KW-1185">Reference proteome</keyword>
<dbReference type="EnsemblMetazoa" id="XM_021061250.2">
    <property type="protein sequence ID" value="XP_020916909.2"/>
    <property type="gene ID" value="LOC110254275"/>
</dbReference>
<sequence length="165" mass="18350">MYNLQARSLLMRDVIGALIRKKKSSKKSNSPGKLLGLTVCTYCKEGDRKLAESRLSFESDDLELCQLWSSTINENLKGLHGRPSKLKVFINPHSKKGKAPMVYDSLVAPLFRKAGIKTDVISLHGRPSKLKVFINPHSKKGKAPMVYDSLVAPLFRKAGIKTDVI</sequence>
<evidence type="ECO:0000313" key="3">
    <source>
        <dbReference type="Proteomes" id="UP000887567"/>
    </source>
</evidence>
<proteinExistence type="predicted"/>
<dbReference type="Gene3D" id="3.40.50.10330">
    <property type="entry name" value="Probable inorganic polyphosphate/atp-NAD kinase, domain 1"/>
    <property type="match status" value="2"/>
</dbReference>
<dbReference type="InterPro" id="IPR001206">
    <property type="entry name" value="Diacylglycerol_kinase_cat_dom"/>
</dbReference>
<dbReference type="PANTHER" id="PTHR12358:SF111">
    <property type="entry name" value="CERAMIDE KINASE, ISOFORM A"/>
    <property type="match status" value="1"/>
</dbReference>
<dbReference type="GO" id="GO:0016020">
    <property type="term" value="C:membrane"/>
    <property type="evidence" value="ECO:0007669"/>
    <property type="project" value="GOC"/>
</dbReference>
<dbReference type="PANTHER" id="PTHR12358">
    <property type="entry name" value="SPHINGOSINE KINASE"/>
    <property type="match status" value="1"/>
</dbReference>
<accession>A0A913YAS3</accession>
<dbReference type="RefSeq" id="XP_020916909.2">
    <property type="nucleotide sequence ID" value="XM_021061250.2"/>
</dbReference>
<dbReference type="Proteomes" id="UP000887567">
    <property type="component" value="Unplaced"/>
</dbReference>
<evidence type="ECO:0000259" key="1">
    <source>
        <dbReference type="PROSITE" id="PS50146"/>
    </source>
</evidence>
<dbReference type="InterPro" id="IPR050187">
    <property type="entry name" value="Lipid_Phosphate_FormReg"/>
</dbReference>
<dbReference type="AlphaFoldDB" id="A0A913YAS3"/>
<name>A0A913YAS3_EXADI</name>
<protein>
    <recommendedName>
        <fullName evidence="1">DAGKc domain-containing protein</fullName>
    </recommendedName>
</protein>
<dbReference type="InterPro" id="IPR017438">
    <property type="entry name" value="ATP-NAD_kinase_N"/>
</dbReference>
<dbReference type="OrthoDB" id="3853857at2759"/>
<dbReference type="GO" id="GO:0001729">
    <property type="term" value="F:ceramide kinase activity"/>
    <property type="evidence" value="ECO:0007669"/>
    <property type="project" value="TreeGrafter"/>
</dbReference>
<dbReference type="PROSITE" id="PS50146">
    <property type="entry name" value="DAGK"/>
    <property type="match status" value="2"/>
</dbReference>
<feature type="domain" description="DAGKc" evidence="1">
    <location>
        <begin position="125"/>
        <end position="165"/>
    </location>
</feature>
<reference evidence="2" key="1">
    <citation type="submission" date="2022-11" db="UniProtKB">
        <authorList>
            <consortium name="EnsemblMetazoa"/>
        </authorList>
    </citation>
    <scope>IDENTIFICATION</scope>
</reference>
<feature type="domain" description="DAGKc" evidence="1">
    <location>
        <begin position="81"/>
        <end position="127"/>
    </location>
</feature>
<evidence type="ECO:0000313" key="2">
    <source>
        <dbReference type="EnsemblMetazoa" id="XP_020916909.2"/>
    </source>
</evidence>
<dbReference type="KEGG" id="epa:110254275"/>